<feature type="transmembrane region" description="Helical" evidence="6">
    <location>
        <begin position="261"/>
        <end position="281"/>
    </location>
</feature>
<organism evidence="10 12">
    <name type="scientific">Limosilactobacillus reuteri</name>
    <name type="common">Lactobacillus reuteri</name>
    <dbReference type="NCBI Taxonomy" id="1598"/>
    <lineage>
        <taxon>Bacteria</taxon>
        <taxon>Bacillati</taxon>
        <taxon>Bacillota</taxon>
        <taxon>Bacilli</taxon>
        <taxon>Lactobacillales</taxon>
        <taxon>Lactobacillaceae</taxon>
        <taxon>Limosilactobacillus</taxon>
    </lineage>
</organism>
<evidence type="ECO:0000256" key="4">
    <source>
        <dbReference type="ARBA" id="ARBA00022989"/>
    </source>
</evidence>
<evidence type="ECO:0000256" key="5">
    <source>
        <dbReference type="ARBA" id="ARBA00023136"/>
    </source>
</evidence>
<evidence type="ECO:0000256" key="3">
    <source>
        <dbReference type="ARBA" id="ARBA00022692"/>
    </source>
</evidence>
<keyword evidence="4 6" id="KW-1133">Transmembrane helix</keyword>
<dbReference type="EMBL" id="MCNS01000004">
    <property type="protein sequence ID" value="OCX49236.1"/>
    <property type="molecule type" value="Genomic_DNA"/>
</dbReference>
<feature type="transmembrane region" description="Helical" evidence="6">
    <location>
        <begin position="174"/>
        <end position="196"/>
    </location>
</feature>
<evidence type="ECO:0000313" key="7">
    <source>
        <dbReference type="EMBL" id="MRG68603.1"/>
    </source>
</evidence>
<reference evidence="11" key="2">
    <citation type="journal article" date="2019" name="Cell Metab.">
        <title>Nutrient sensing in CD11c cells alters the gut microbiome to regulate food intake and body mass.</title>
        <authorList>
            <person name="Chagwedera N.D."/>
            <person name="Ang Q.Y."/>
            <person name="Bisanz J.E."/>
            <person name="Leong Y.A."/>
            <person name="Ganeshan K."/>
            <person name="Cai J."/>
            <person name="Patterson A.D."/>
            <person name="Turnbaugh P.J."/>
            <person name="Chawla A."/>
        </authorList>
    </citation>
    <scope>NUCLEOTIDE SEQUENCE</scope>
    <source>
        <strain evidence="11">I8-5</strain>
    </source>
</reference>
<evidence type="ECO:0000256" key="1">
    <source>
        <dbReference type="ARBA" id="ARBA00004141"/>
    </source>
</evidence>
<dbReference type="Proteomes" id="UP000095141">
    <property type="component" value="Unassembled WGS sequence"/>
</dbReference>
<evidence type="ECO:0000313" key="12">
    <source>
        <dbReference type="Proteomes" id="UP000095141"/>
    </source>
</evidence>
<dbReference type="PATRIC" id="fig|1598.91.peg.1440"/>
<evidence type="ECO:0000313" key="8">
    <source>
        <dbReference type="EMBL" id="MRG88548.1"/>
    </source>
</evidence>
<dbReference type="InterPro" id="IPR003339">
    <property type="entry name" value="ABC/ECF_trnsptr_transmembrane"/>
</dbReference>
<dbReference type="GO" id="GO:0005886">
    <property type="term" value="C:plasma membrane"/>
    <property type="evidence" value="ECO:0007669"/>
    <property type="project" value="UniProtKB-ARBA"/>
</dbReference>
<dbReference type="AlphaFoldDB" id="A0A079YTX6"/>
<name>A0A079YTX6_LIMRT</name>
<comment type="subcellular location">
    <subcellularLocation>
        <location evidence="1">Membrane</location>
        <topology evidence="1">Multi-pass membrane protein</topology>
    </subcellularLocation>
</comment>
<evidence type="ECO:0000313" key="15">
    <source>
        <dbReference type="Proteomes" id="UP000470878"/>
    </source>
</evidence>
<dbReference type="InterPro" id="IPR051611">
    <property type="entry name" value="ECF_transporter_component"/>
</dbReference>
<dbReference type="EMBL" id="WJMX01000011">
    <property type="protein sequence ID" value="MRH80632.1"/>
    <property type="molecule type" value="Genomic_DNA"/>
</dbReference>
<dbReference type="Proteomes" id="UP000297521">
    <property type="component" value="Unassembled WGS sequence"/>
</dbReference>
<evidence type="ECO:0000313" key="13">
    <source>
        <dbReference type="Proteomes" id="UP000430985"/>
    </source>
</evidence>
<feature type="transmembrane region" description="Helical" evidence="6">
    <location>
        <begin position="142"/>
        <end position="162"/>
    </location>
</feature>
<dbReference type="EMBL" id="WJND01000001">
    <property type="protein sequence ID" value="MRG88548.1"/>
    <property type="molecule type" value="Genomic_DNA"/>
</dbReference>
<dbReference type="EMBL" id="WJNE01000004">
    <property type="protein sequence ID" value="MRG68603.1"/>
    <property type="molecule type" value="Genomic_DNA"/>
</dbReference>
<dbReference type="Proteomes" id="UP000430985">
    <property type="component" value="Unassembled WGS sequence"/>
</dbReference>
<gene>
    <name evidence="10" type="ORF">BFD03_03175</name>
    <name evidence="11" type="ORF">E5F87_05410</name>
    <name evidence="8" type="ORF">GIX76_00760</name>
    <name evidence="9" type="ORF">GIX77_07645</name>
    <name evidence="7" type="ORF">GIX83_01790</name>
</gene>
<comment type="caution">
    <text evidence="10">The sequence shown here is derived from an EMBL/GenBank/DDBJ whole genome shotgun (WGS) entry which is preliminary data.</text>
</comment>
<dbReference type="PANTHER" id="PTHR34857">
    <property type="entry name" value="SLL0384 PROTEIN"/>
    <property type="match status" value="1"/>
</dbReference>
<dbReference type="Proteomes" id="UP000470878">
    <property type="component" value="Unassembled WGS sequence"/>
</dbReference>
<protein>
    <submittedName>
        <fullName evidence="10">Cobalt transport protein</fullName>
    </submittedName>
</protein>
<dbReference type="PANTHER" id="PTHR34857:SF2">
    <property type="entry name" value="SLL0384 PROTEIN"/>
    <property type="match status" value="1"/>
</dbReference>
<evidence type="ECO:0000313" key="11">
    <source>
        <dbReference type="EMBL" id="TGB11096.1"/>
    </source>
</evidence>
<feature type="transmembrane region" description="Helical" evidence="6">
    <location>
        <begin position="75"/>
        <end position="105"/>
    </location>
</feature>
<keyword evidence="5 6" id="KW-0472">Membrane</keyword>
<keyword evidence="3 6" id="KW-0812">Transmembrane</keyword>
<dbReference type="RefSeq" id="WP_003664730.1">
    <property type="nucleotide sequence ID" value="NZ_CP015408.2"/>
</dbReference>
<reference evidence="11" key="3">
    <citation type="submission" date="2019-04" db="EMBL/GenBank/DDBJ databases">
        <authorList>
            <person name="Bisanz J.E."/>
            <person name="Chagwedera N.D."/>
            <person name="Chawla A."/>
            <person name="Turnbaugh P.J."/>
        </authorList>
    </citation>
    <scope>NUCLEOTIDE SEQUENCE</scope>
    <source>
        <strain evidence="11">I8-5</strain>
    </source>
</reference>
<accession>A0A079YTX6</accession>
<keyword evidence="2" id="KW-1003">Cell membrane</keyword>
<dbReference type="Proteomes" id="UP000460207">
    <property type="component" value="Unassembled WGS sequence"/>
</dbReference>
<evidence type="ECO:0000313" key="14">
    <source>
        <dbReference type="Proteomes" id="UP000460207"/>
    </source>
</evidence>
<evidence type="ECO:0000313" key="9">
    <source>
        <dbReference type="EMBL" id="MRH80632.1"/>
    </source>
</evidence>
<dbReference type="EMBL" id="SRKR01000008">
    <property type="protein sequence ID" value="TGB11096.1"/>
    <property type="molecule type" value="Genomic_DNA"/>
</dbReference>
<dbReference type="CDD" id="cd16914">
    <property type="entry name" value="EcfT"/>
    <property type="match status" value="1"/>
</dbReference>
<sequence length="282" mass="31909">MVQQTKPQINNQPKNKPIEKLPVWLMNSERHQVPLTKGRLVQDNLSKFAALVAFLTRITPVYSAKNSPWVRIVELIGLTILIVLSSQVMFLWLMLILMLVHLLILPGSVIITISKKLCKLLLVSLVVLLPSLLLQANNIGLFLARIALIMLNISIFLSITSWPQFIQGLKQLHLPNVIILTLDITMKYVYTLGVYIQELLSSIKLRTFGQHVNRRVLGVIIGQVYLSAKKRTSDLYQAMLLRGYNSNNVASWRLSWNKYDVISMGELLLAIVAYCLIRGVVA</sequence>
<evidence type="ECO:0000256" key="2">
    <source>
        <dbReference type="ARBA" id="ARBA00022475"/>
    </source>
</evidence>
<dbReference type="Pfam" id="PF02361">
    <property type="entry name" value="CbiQ"/>
    <property type="match status" value="1"/>
</dbReference>
<proteinExistence type="predicted"/>
<reference evidence="10 12" key="1">
    <citation type="submission" date="2016-08" db="EMBL/GenBank/DDBJ databases">
        <title>Probiotic bacterium isolated from chicken gut.</title>
        <authorList>
            <person name="Levy J.L."/>
            <person name="Hassan H.M."/>
            <person name="Mendoza M.A."/>
        </authorList>
    </citation>
    <scope>NUCLEOTIDE SEQUENCE [LARGE SCALE GENOMIC DNA]</scope>
    <source>
        <strain evidence="10 12">P43</strain>
    </source>
</reference>
<feature type="transmembrane region" description="Helical" evidence="6">
    <location>
        <begin position="117"/>
        <end position="136"/>
    </location>
</feature>
<evidence type="ECO:0000256" key="6">
    <source>
        <dbReference type="SAM" id="Phobius"/>
    </source>
</evidence>
<evidence type="ECO:0000313" key="10">
    <source>
        <dbReference type="EMBL" id="OCX49236.1"/>
    </source>
</evidence>
<dbReference type="GeneID" id="77191580"/>
<reference evidence="13 14" key="4">
    <citation type="submission" date="2019-11" db="EMBL/GenBank/DDBJ databases">
        <title>Draft genome sequence of 12 host-associated Lactobacillus reuteri rodent strains.</title>
        <authorList>
            <person name="Zhang S."/>
            <person name="Ozcam M."/>
            <person name="Van Pijkeren J.P."/>
        </authorList>
    </citation>
    <scope>NUCLEOTIDE SEQUENCE [LARGE SCALE GENOMIC DNA]</scope>
    <source>
        <strain evidence="9 15">CR</strain>
        <strain evidence="8 14">N4I</strain>
        <strain evidence="7 13">Rat19</strain>
    </source>
</reference>